<comment type="caution">
    <text evidence="2">The sequence shown here is derived from an EMBL/GenBank/DDBJ whole genome shotgun (WGS) entry which is preliminary data.</text>
</comment>
<gene>
    <name evidence="2" type="ORF">CEXT_574031</name>
</gene>
<sequence length="130" mass="14013">MKKTITLFIKMPGVASLCVSKSGRPQSDHPNTSYVSGVGFPPGQSHSSTGAAKLWVTSGRNNGTSDRLWASLPFRKNKRRLSPIMCWLSLVLSIWQTTLAEGQGIGKAHEGSRIHGAKSPISLFSSFAKT</sequence>
<dbReference type="EMBL" id="BPLR01009517">
    <property type="protein sequence ID" value="GIY32480.1"/>
    <property type="molecule type" value="Genomic_DNA"/>
</dbReference>
<dbReference type="AlphaFoldDB" id="A0AAV4SJ07"/>
<reference evidence="2 3" key="1">
    <citation type="submission" date="2021-06" db="EMBL/GenBank/DDBJ databases">
        <title>Caerostris extrusa draft genome.</title>
        <authorList>
            <person name="Kono N."/>
            <person name="Arakawa K."/>
        </authorList>
    </citation>
    <scope>NUCLEOTIDE SEQUENCE [LARGE SCALE GENOMIC DNA]</scope>
</reference>
<evidence type="ECO:0000256" key="1">
    <source>
        <dbReference type="SAM" id="MobiDB-lite"/>
    </source>
</evidence>
<feature type="compositionally biased region" description="Polar residues" evidence="1">
    <location>
        <begin position="23"/>
        <end position="35"/>
    </location>
</feature>
<organism evidence="2 3">
    <name type="scientific">Caerostris extrusa</name>
    <name type="common">Bark spider</name>
    <name type="synonym">Caerostris bankana</name>
    <dbReference type="NCBI Taxonomy" id="172846"/>
    <lineage>
        <taxon>Eukaryota</taxon>
        <taxon>Metazoa</taxon>
        <taxon>Ecdysozoa</taxon>
        <taxon>Arthropoda</taxon>
        <taxon>Chelicerata</taxon>
        <taxon>Arachnida</taxon>
        <taxon>Araneae</taxon>
        <taxon>Araneomorphae</taxon>
        <taxon>Entelegynae</taxon>
        <taxon>Araneoidea</taxon>
        <taxon>Araneidae</taxon>
        <taxon>Caerostris</taxon>
    </lineage>
</organism>
<feature type="region of interest" description="Disordered" evidence="1">
    <location>
        <begin position="20"/>
        <end position="49"/>
    </location>
</feature>
<keyword evidence="3" id="KW-1185">Reference proteome</keyword>
<name>A0AAV4SJ07_CAEEX</name>
<evidence type="ECO:0000313" key="3">
    <source>
        <dbReference type="Proteomes" id="UP001054945"/>
    </source>
</evidence>
<dbReference type="Proteomes" id="UP001054945">
    <property type="component" value="Unassembled WGS sequence"/>
</dbReference>
<evidence type="ECO:0000313" key="2">
    <source>
        <dbReference type="EMBL" id="GIY32480.1"/>
    </source>
</evidence>
<proteinExistence type="predicted"/>
<accession>A0AAV4SJ07</accession>
<protein>
    <submittedName>
        <fullName evidence="2">Uncharacterized protein</fullName>
    </submittedName>
</protein>